<evidence type="ECO:0000256" key="1">
    <source>
        <dbReference type="ARBA" id="ARBA00004123"/>
    </source>
</evidence>
<evidence type="ECO:0000259" key="10">
    <source>
        <dbReference type="Pfam" id="PF22782"/>
    </source>
</evidence>
<keyword evidence="12" id="KW-1185">Reference proteome</keyword>
<keyword evidence="4" id="KW-0963">Cytoplasm</keyword>
<feature type="compositionally biased region" description="Polar residues" evidence="9">
    <location>
        <begin position="250"/>
        <end position="284"/>
    </location>
</feature>
<sequence>MVTDGKRIDDHDVIKDGRIHIIPKVLGGKGGFGSMLRAVGAQIKKTTNKEACRDLSGRRIRDVNEEQRLCEKPRHEFKDEQYDKDRSELAEKVEDALLQGLQASCCSKRKAADKRVVVKSKKLKLWIDDELDEDLSCPSDDDGDSGSEEASGSSEISQHSKVSREYIALKNDVIEDSSTSKVNLEISILMKSRSESEDEKKLVTKKPNFTQQNRPYQWPSRPNRWQSHTPNQLMSRMQQPFRPQNNFQNSSMQRRTPNYPTPMDTSSGNTNLPRPSVQRPNNSQKPNFTWEELHYTDINQNNNYYQNDQYQSEDQYEPTASCSHDYYDAYESHMDNFDQYVEQEIFPIHEQQHAIANMPVREDDLLLAIAVSSYLKKKKVKRRYSVHPITAQRLSCGQFHTLFNSLRSYPDKFFSYFRMSISSFDELCSYVRPVITKQETKFRNSIIPEERLAVTSR</sequence>
<evidence type="ECO:0000256" key="3">
    <source>
        <dbReference type="ARBA" id="ARBA00008726"/>
    </source>
</evidence>
<comment type="similarity">
    <text evidence="3">Belongs to the SDE2 family.</text>
</comment>
<dbReference type="GO" id="GO:0005634">
    <property type="term" value="C:nucleus"/>
    <property type="evidence" value="ECO:0007669"/>
    <property type="project" value="UniProtKB-SubCell"/>
</dbReference>
<evidence type="ECO:0000256" key="6">
    <source>
        <dbReference type="ARBA" id="ARBA00023187"/>
    </source>
</evidence>
<dbReference type="PANTHER" id="PTHR12786:SF1">
    <property type="entry name" value="SPLICING REGULATOR SDE2"/>
    <property type="match status" value="1"/>
</dbReference>
<evidence type="ECO:0000256" key="8">
    <source>
        <dbReference type="ARBA" id="ARBA00023306"/>
    </source>
</evidence>
<evidence type="ECO:0000313" key="12">
    <source>
        <dbReference type="Proteomes" id="UP001162156"/>
    </source>
</evidence>
<dbReference type="Proteomes" id="UP001162156">
    <property type="component" value="Unassembled WGS sequence"/>
</dbReference>
<dbReference type="Pfam" id="PF22782">
    <property type="entry name" value="SDE2"/>
    <property type="match status" value="1"/>
</dbReference>
<dbReference type="PANTHER" id="PTHR12786">
    <property type="entry name" value="SPLICING FACTOR SF3A-RELATED"/>
    <property type="match status" value="1"/>
</dbReference>
<dbReference type="GO" id="GO:0005737">
    <property type="term" value="C:cytoplasm"/>
    <property type="evidence" value="ECO:0007669"/>
    <property type="project" value="UniProtKB-SubCell"/>
</dbReference>
<evidence type="ECO:0000256" key="4">
    <source>
        <dbReference type="ARBA" id="ARBA00022490"/>
    </source>
</evidence>
<dbReference type="GO" id="GO:0006397">
    <property type="term" value="P:mRNA processing"/>
    <property type="evidence" value="ECO:0007669"/>
    <property type="project" value="UniProtKB-KW"/>
</dbReference>
<dbReference type="AlphaFoldDB" id="A0AAV8WQ19"/>
<evidence type="ECO:0000256" key="7">
    <source>
        <dbReference type="ARBA" id="ARBA00023242"/>
    </source>
</evidence>
<feature type="domain" description="SDE2-like" evidence="10">
    <location>
        <begin position="27"/>
        <end position="123"/>
    </location>
</feature>
<proteinExistence type="inferred from homology"/>
<evidence type="ECO:0000256" key="9">
    <source>
        <dbReference type="SAM" id="MobiDB-lite"/>
    </source>
</evidence>
<feature type="region of interest" description="Disordered" evidence="9">
    <location>
        <begin position="135"/>
        <end position="161"/>
    </location>
</feature>
<evidence type="ECO:0000256" key="2">
    <source>
        <dbReference type="ARBA" id="ARBA00004496"/>
    </source>
</evidence>
<protein>
    <recommendedName>
        <fullName evidence="10">SDE2-like domain-containing protein</fullName>
    </recommendedName>
</protein>
<dbReference type="EMBL" id="JANEYF010005380">
    <property type="protein sequence ID" value="KAJ8928428.1"/>
    <property type="molecule type" value="Genomic_DNA"/>
</dbReference>
<feature type="compositionally biased region" description="Basic and acidic residues" evidence="9">
    <location>
        <begin position="192"/>
        <end position="202"/>
    </location>
</feature>
<keyword evidence="8" id="KW-0131">Cell cycle</keyword>
<evidence type="ECO:0000313" key="11">
    <source>
        <dbReference type="EMBL" id="KAJ8928428.1"/>
    </source>
</evidence>
<evidence type="ECO:0000256" key="5">
    <source>
        <dbReference type="ARBA" id="ARBA00022664"/>
    </source>
</evidence>
<dbReference type="GO" id="GO:0008380">
    <property type="term" value="P:RNA splicing"/>
    <property type="evidence" value="ECO:0007669"/>
    <property type="project" value="UniProtKB-KW"/>
</dbReference>
<organism evidence="11 12">
    <name type="scientific">Rhamnusium bicolor</name>
    <dbReference type="NCBI Taxonomy" id="1586634"/>
    <lineage>
        <taxon>Eukaryota</taxon>
        <taxon>Metazoa</taxon>
        <taxon>Ecdysozoa</taxon>
        <taxon>Arthropoda</taxon>
        <taxon>Hexapoda</taxon>
        <taxon>Insecta</taxon>
        <taxon>Pterygota</taxon>
        <taxon>Neoptera</taxon>
        <taxon>Endopterygota</taxon>
        <taxon>Coleoptera</taxon>
        <taxon>Polyphaga</taxon>
        <taxon>Cucujiformia</taxon>
        <taxon>Chrysomeloidea</taxon>
        <taxon>Cerambycidae</taxon>
        <taxon>Lepturinae</taxon>
        <taxon>Rhagiini</taxon>
        <taxon>Rhamnusium</taxon>
    </lineage>
</organism>
<keyword evidence="7" id="KW-0539">Nucleus</keyword>
<keyword evidence="6" id="KW-0508">mRNA splicing</keyword>
<dbReference type="InterPro" id="IPR051421">
    <property type="entry name" value="RNA_Proc_DNA_Dmg_Regulator"/>
</dbReference>
<feature type="compositionally biased region" description="Low complexity" evidence="9">
    <location>
        <begin position="148"/>
        <end position="157"/>
    </location>
</feature>
<dbReference type="InterPro" id="IPR053822">
    <property type="entry name" value="SDE2-like_dom"/>
</dbReference>
<feature type="region of interest" description="Disordered" evidence="9">
    <location>
        <begin position="192"/>
        <end position="224"/>
    </location>
</feature>
<feature type="compositionally biased region" description="Acidic residues" evidence="9">
    <location>
        <begin position="135"/>
        <end position="147"/>
    </location>
</feature>
<comment type="caution">
    <text evidence="11">The sequence shown here is derived from an EMBL/GenBank/DDBJ whole genome shotgun (WGS) entry which is preliminary data.</text>
</comment>
<reference evidence="11" key="1">
    <citation type="journal article" date="2023" name="Insect Mol. Biol.">
        <title>Genome sequencing provides insights into the evolution of gene families encoding plant cell wall-degrading enzymes in longhorned beetles.</title>
        <authorList>
            <person name="Shin N.R."/>
            <person name="Okamura Y."/>
            <person name="Kirsch R."/>
            <person name="Pauchet Y."/>
        </authorList>
    </citation>
    <scope>NUCLEOTIDE SEQUENCE</scope>
    <source>
        <strain evidence="11">RBIC_L_NR</strain>
    </source>
</reference>
<gene>
    <name evidence="11" type="ORF">NQ314_019017</name>
</gene>
<name>A0AAV8WQ19_9CUCU</name>
<comment type="subcellular location">
    <subcellularLocation>
        <location evidence="2">Cytoplasm</location>
    </subcellularLocation>
    <subcellularLocation>
        <location evidence="1">Nucleus</location>
    </subcellularLocation>
</comment>
<feature type="region of interest" description="Disordered" evidence="9">
    <location>
        <begin position="242"/>
        <end position="284"/>
    </location>
</feature>
<accession>A0AAV8WQ19</accession>
<keyword evidence="5" id="KW-0507">mRNA processing</keyword>